<dbReference type="GO" id="GO:0034271">
    <property type="term" value="C:phosphatidylinositol 3-kinase complex, class III, type I"/>
    <property type="evidence" value="ECO:0007669"/>
    <property type="project" value="TreeGrafter"/>
</dbReference>
<feature type="compositionally biased region" description="Polar residues" evidence="3">
    <location>
        <begin position="236"/>
        <end position="247"/>
    </location>
</feature>
<feature type="domain" description="Atg6 BARA" evidence="4">
    <location>
        <begin position="340"/>
        <end position="576"/>
    </location>
</feature>
<dbReference type="InterPro" id="IPR007243">
    <property type="entry name" value="Atg6/Beclin"/>
</dbReference>
<dbReference type="PANTHER" id="PTHR12768">
    <property type="entry name" value="BECLIN 1"/>
    <property type="match status" value="1"/>
</dbReference>
<feature type="coiled-coil region" evidence="2">
    <location>
        <begin position="256"/>
        <end position="293"/>
    </location>
</feature>
<dbReference type="GO" id="GO:0000045">
    <property type="term" value="P:autophagosome assembly"/>
    <property type="evidence" value="ECO:0007669"/>
    <property type="project" value="TreeGrafter"/>
</dbReference>
<dbReference type="PANTHER" id="PTHR12768:SF4">
    <property type="entry name" value="BECLIN-1"/>
    <property type="match status" value="1"/>
</dbReference>
<evidence type="ECO:0000256" key="3">
    <source>
        <dbReference type="SAM" id="MobiDB-lite"/>
    </source>
</evidence>
<evidence type="ECO:0000256" key="1">
    <source>
        <dbReference type="ARBA" id="ARBA00005965"/>
    </source>
</evidence>
<reference evidence="6" key="1">
    <citation type="submission" date="2016-11" db="EMBL/GenBank/DDBJ databases">
        <authorList>
            <person name="Guldener U."/>
        </authorList>
    </citation>
    <scope>NUCLEOTIDE SEQUENCE [LARGE SCALE GENOMIC DNA]</scope>
</reference>
<proteinExistence type="inferred from homology"/>
<organism evidence="5 6">
    <name type="scientific">Hanseniaspora guilliermondii</name>
    <dbReference type="NCBI Taxonomy" id="56406"/>
    <lineage>
        <taxon>Eukaryota</taxon>
        <taxon>Fungi</taxon>
        <taxon>Dikarya</taxon>
        <taxon>Ascomycota</taxon>
        <taxon>Saccharomycotina</taxon>
        <taxon>Saccharomycetes</taxon>
        <taxon>Saccharomycodales</taxon>
        <taxon>Saccharomycodaceae</taxon>
        <taxon>Hanseniaspora</taxon>
    </lineage>
</organism>
<dbReference type="Pfam" id="PF04111">
    <property type="entry name" value="APG6"/>
    <property type="match status" value="1"/>
</dbReference>
<dbReference type="GO" id="GO:0030674">
    <property type="term" value="F:protein-macromolecule adaptor activity"/>
    <property type="evidence" value="ECO:0007669"/>
    <property type="project" value="TreeGrafter"/>
</dbReference>
<dbReference type="GO" id="GO:0043548">
    <property type="term" value="F:phosphatidylinositol 3-kinase binding"/>
    <property type="evidence" value="ECO:0007669"/>
    <property type="project" value="TreeGrafter"/>
</dbReference>
<dbReference type="InterPro" id="IPR040455">
    <property type="entry name" value="Atg6_BARA"/>
</dbReference>
<feature type="region of interest" description="Disordered" evidence="3">
    <location>
        <begin position="215"/>
        <end position="247"/>
    </location>
</feature>
<dbReference type="GO" id="GO:0045324">
    <property type="term" value="P:late endosome to vacuole transport"/>
    <property type="evidence" value="ECO:0007669"/>
    <property type="project" value="TreeGrafter"/>
</dbReference>
<dbReference type="GO" id="GO:0034272">
    <property type="term" value="C:phosphatidylinositol 3-kinase complex, class III, type II"/>
    <property type="evidence" value="ECO:0007669"/>
    <property type="project" value="TreeGrafter"/>
</dbReference>
<dbReference type="InterPro" id="IPR038274">
    <property type="entry name" value="Atg6/Beclin_C_sf"/>
</dbReference>
<name>A0A1L0D0I5_9ASCO</name>
<keyword evidence="6" id="KW-1185">Reference proteome</keyword>
<evidence type="ECO:0000313" key="5">
    <source>
        <dbReference type="EMBL" id="SGZ40623.1"/>
    </source>
</evidence>
<protein>
    <recommendedName>
        <fullName evidence="4">Atg6 BARA domain-containing protein</fullName>
    </recommendedName>
</protein>
<evidence type="ECO:0000256" key="2">
    <source>
        <dbReference type="SAM" id="Coils"/>
    </source>
</evidence>
<dbReference type="EMBL" id="FQNF01000057">
    <property type="protein sequence ID" value="SGZ40623.1"/>
    <property type="molecule type" value="Genomic_DNA"/>
</dbReference>
<dbReference type="Gene3D" id="1.10.418.40">
    <property type="entry name" value="Autophagy protein 6/Beclin 1"/>
    <property type="match status" value="1"/>
</dbReference>
<evidence type="ECO:0000259" key="4">
    <source>
        <dbReference type="Pfam" id="PF04111"/>
    </source>
</evidence>
<accession>A0A1L0D0I5</accession>
<dbReference type="AlphaFoldDB" id="A0A1L0D0I5"/>
<gene>
    <name evidence="5" type="ORF">HGUI_02823</name>
</gene>
<dbReference type="OrthoDB" id="20368at2759"/>
<sequence>MMNTNHSLVNATFNCGYCHSMIKTEDFDSSFLSLSKLQLDSIAHPCKISNSSLSDSKHNNTFIQDFQSSITYKNRHKKHNQRLKLKDSSYIILNDKPQQGSEDFDSSLVINTNDHAISKKIKALEPVFDIINNSLANLESLNGDLLPNIKHPLCKECCEILKAKLNEKFENLLSEKEKYQNFLKKLQVYKARILEQNNKDIDTAESLRSFSYSLSPKKRHNDKRLSMQSIEERSPDNTIKSNDNHNSLSKVDISNLQDIKRINNETEDLIKKIKDAKIEKERLDQTLSKEKLLEKKKKKNFLAKANVENTQKYLQYKQNLKKWNDISVDIESAHEELAKLRNLNIYNTVFNISTVDVDKNISALDPFFDMKKYRNGINSFGCINDLKLGCSWRETNAALGQVTLCLCNLSIPISINKTICHINSDIEWFPLGSVSKLIKAGLEYNIFYDPLDTTLKKNNMPNSIHKEDNANNWKFLFFKNNSSINERKEIKINKLKKFNESMVIILKYINTLLSYYNEMKVKIYDRPVDEITVWTLPYKIEDDKINNISIKYNGSDVEWALSCKFLLINLKYLMIYRHKLYLLECESN</sequence>
<dbReference type="GO" id="GO:0000423">
    <property type="term" value="P:mitophagy"/>
    <property type="evidence" value="ECO:0007669"/>
    <property type="project" value="TreeGrafter"/>
</dbReference>
<evidence type="ECO:0000313" key="6">
    <source>
        <dbReference type="Proteomes" id="UP000183365"/>
    </source>
</evidence>
<dbReference type="GO" id="GO:0006995">
    <property type="term" value="P:cellular response to nitrogen starvation"/>
    <property type="evidence" value="ECO:0007669"/>
    <property type="project" value="TreeGrafter"/>
</dbReference>
<dbReference type="GO" id="GO:0000407">
    <property type="term" value="C:phagophore assembly site"/>
    <property type="evidence" value="ECO:0007669"/>
    <property type="project" value="TreeGrafter"/>
</dbReference>
<dbReference type="VEuPathDB" id="FungiDB:HGUI_02823"/>
<comment type="similarity">
    <text evidence="1">Belongs to the beclin family.</text>
</comment>
<keyword evidence="2" id="KW-0175">Coiled coil</keyword>
<dbReference type="Proteomes" id="UP000183365">
    <property type="component" value="Unassembled WGS sequence"/>
</dbReference>